<reference evidence="5" key="1">
    <citation type="submission" date="2017-02" db="UniProtKB">
        <authorList>
            <consortium name="WormBaseParasite"/>
        </authorList>
    </citation>
    <scope>IDENTIFICATION</scope>
</reference>
<accession>A0A0N4ZHK2</accession>
<name>A0A0N4ZHK2_PARTI</name>
<feature type="chain" id="PRO_5005891726" evidence="3">
    <location>
        <begin position="21"/>
        <end position="401"/>
    </location>
</feature>
<evidence type="ECO:0000313" key="5">
    <source>
        <dbReference type="WBParaSite" id="PTRK_0000739900.1"/>
    </source>
</evidence>
<dbReference type="AlphaFoldDB" id="A0A0N4ZHK2"/>
<dbReference type="WBParaSite" id="PTRK_0000739900.1">
    <property type="protein sequence ID" value="PTRK_0000739900.1"/>
    <property type="gene ID" value="PTRK_0000739900"/>
</dbReference>
<keyword evidence="4" id="KW-1185">Reference proteome</keyword>
<proteinExistence type="predicted"/>
<feature type="region of interest" description="Disordered" evidence="1">
    <location>
        <begin position="178"/>
        <end position="209"/>
    </location>
</feature>
<evidence type="ECO:0000256" key="3">
    <source>
        <dbReference type="SAM" id="SignalP"/>
    </source>
</evidence>
<evidence type="ECO:0000256" key="1">
    <source>
        <dbReference type="SAM" id="MobiDB-lite"/>
    </source>
</evidence>
<feature type="signal peptide" evidence="3">
    <location>
        <begin position="1"/>
        <end position="20"/>
    </location>
</feature>
<evidence type="ECO:0000313" key="4">
    <source>
        <dbReference type="Proteomes" id="UP000038045"/>
    </source>
</evidence>
<keyword evidence="3" id="KW-0732">Signal</keyword>
<keyword evidence="2" id="KW-0472">Membrane</keyword>
<protein>
    <submittedName>
        <fullName evidence="5">WSC domain-containing protein</fullName>
    </submittedName>
</protein>
<evidence type="ECO:0000256" key="2">
    <source>
        <dbReference type="SAM" id="Phobius"/>
    </source>
</evidence>
<organism evidence="4 5">
    <name type="scientific">Parastrongyloides trichosuri</name>
    <name type="common">Possum-specific nematode worm</name>
    <dbReference type="NCBI Taxonomy" id="131310"/>
    <lineage>
        <taxon>Eukaryota</taxon>
        <taxon>Metazoa</taxon>
        <taxon>Ecdysozoa</taxon>
        <taxon>Nematoda</taxon>
        <taxon>Chromadorea</taxon>
        <taxon>Rhabditida</taxon>
        <taxon>Tylenchina</taxon>
        <taxon>Panagrolaimomorpha</taxon>
        <taxon>Strongyloidoidea</taxon>
        <taxon>Strongyloididae</taxon>
        <taxon>Parastrongyloides</taxon>
    </lineage>
</organism>
<feature type="compositionally biased region" description="Acidic residues" evidence="1">
    <location>
        <begin position="192"/>
        <end position="207"/>
    </location>
</feature>
<keyword evidence="2" id="KW-0812">Transmembrane</keyword>
<dbReference type="Proteomes" id="UP000038045">
    <property type="component" value="Unplaced"/>
</dbReference>
<keyword evidence="2" id="KW-1133">Transmembrane helix</keyword>
<feature type="transmembrane region" description="Helical" evidence="2">
    <location>
        <begin position="348"/>
        <end position="369"/>
    </location>
</feature>
<sequence length="401" mass="45831">MMPGVAISFLFLTAFQLVSPMNDDSVIISGNEEFRDVSKGLQNPYQEDWVKESFPPYISCEFLGTTYDMFFYKGTLTSCAPAQWNCEFNDEILLPNKTMAHCYNKRNFGVSCLYMGFKPKSNCRQGHSKCGLNHFSCKEKKPRANVKYSDTFLLKLGRAVKSKNISVDENLLADIEEAGTRRMSENGTNSSEYDDTSESENSNEEDLNPAINDTIVYLNKKEDSTTSLSMTNFSIVPTLMSTEEEKNDIVITQSTTMKYDTTQSLNEHTLEKQNTYSISPIDDLFTVSPNLKNNTNNNSFQETNKNIDSKGIKNDTVHLTLFDNVLLETKTFVSKYFEALKTIFRDPISLVILLIIFTAINIIICIICYKLCCRSDFVYEVAENQRLMEINHYSKRFNNNY</sequence>